<proteinExistence type="inferred from homology"/>
<feature type="domain" description="Flagellar hook-associated protein FlgK helical" evidence="10">
    <location>
        <begin position="94"/>
        <end position="326"/>
    </location>
</feature>
<dbReference type="InterPro" id="IPR002371">
    <property type="entry name" value="FlgK"/>
</dbReference>
<dbReference type="InterPro" id="IPR010930">
    <property type="entry name" value="Flg_bb/hook_C_dom"/>
</dbReference>
<comment type="subcellular location">
    <subcellularLocation>
        <location evidence="1">Bacterial flagellum</location>
    </subcellularLocation>
    <subcellularLocation>
        <location evidence="2">Secreted</location>
    </subcellularLocation>
</comment>
<dbReference type="Proteomes" id="UP001626549">
    <property type="component" value="Chromosome"/>
</dbReference>
<evidence type="ECO:0000256" key="4">
    <source>
        <dbReference type="ARBA" id="ARBA00016244"/>
    </source>
</evidence>
<comment type="similarity">
    <text evidence="3">Belongs to the flagella basal body rod proteins family.</text>
</comment>
<dbReference type="PANTHER" id="PTHR30033:SF1">
    <property type="entry name" value="FLAGELLAR HOOK-ASSOCIATED PROTEIN 1"/>
    <property type="match status" value="1"/>
</dbReference>
<feature type="domain" description="Flagellar hook-associated protein 1 D2-like" evidence="9">
    <location>
        <begin position="336"/>
        <end position="410"/>
    </location>
</feature>
<evidence type="ECO:0000256" key="5">
    <source>
        <dbReference type="ARBA" id="ARBA00022525"/>
    </source>
</evidence>
<dbReference type="PRINTS" id="PR01005">
    <property type="entry name" value="FLGHOOKAP1"/>
</dbReference>
<evidence type="ECO:0000259" key="9">
    <source>
        <dbReference type="Pfam" id="PF21158"/>
    </source>
</evidence>
<dbReference type="PROSITE" id="PS00588">
    <property type="entry name" value="FLAGELLA_BB_ROD"/>
    <property type="match status" value="1"/>
</dbReference>
<gene>
    <name evidence="11" type="primary">flgK</name>
    <name evidence="11" type="ORF">R0137_15585</name>
</gene>
<evidence type="ECO:0000256" key="3">
    <source>
        <dbReference type="ARBA" id="ARBA00009677"/>
    </source>
</evidence>
<dbReference type="InterPro" id="IPR001444">
    <property type="entry name" value="Flag_bb_rod_N"/>
</dbReference>
<dbReference type="Pfam" id="PF21158">
    <property type="entry name" value="flgK_1st_1"/>
    <property type="match status" value="1"/>
</dbReference>
<dbReference type="Pfam" id="PF06429">
    <property type="entry name" value="Flg_bbr_C"/>
    <property type="match status" value="1"/>
</dbReference>
<keyword evidence="11" id="KW-0969">Cilium</keyword>
<name>A0ABZ0IAX4_9GAMM</name>
<evidence type="ECO:0000313" key="11">
    <source>
        <dbReference type="EMBL" id="WOJ96652.1"/>
    </source>
</evidence>
<dbReference type="PANTHER" id="PTHR30033">
    <property type="entry name" value="FLAGELLAR HOOK-ASSOCIATED PROTEIN 1"/>
    <property type="match status" value="1"/>
</dbReference>
<dbReference type="EMBL" id="CP136865">
    <property type="protein sequence ID" value="WOJ96652.1"/>
    <property type="molecule type" value="Genomic_DNA"/>
</dbReference>
<accession>A0ABZ0IAX4</accession>
<evidence type="ECO:0000256" key="6">
    <source>
        <dbReference type="ARBA" id="ARBA00023143"/>
    </source>
</evidence>
<keyword evidence="5" id="KW-0964">Secreted</keyword>
<sequence length="638" mass="65359">MADVLNIGTSALLSLQRAIGTTGNNIANVNTEGYSRQRVEFAALPPQLTGAGFVGTGVTIAAITRAFDQFLADDVIDRSSSAAGASTLADLSGRVDDILANPDTGLGPAIDDFFAALQDVATNPGSLPERQVLIGEAEGLAQRFQYLNDQFASLDQEANVRIDTSVQQINALAEGIADLNDRIVSETVRSGGQSPNDLLDSRDQLIARLSEQIGVTTVAQSDGAVNVLIGSGQALVVGSSSTQLETFTDPFDVRRLNVGISGLAVQSDIGRFLSGGELGAVLEFRGDILDGATTDLGLIATGLAATFNDQQALGLDLNGNFGGNFFRPLEPTTVPNISNTGNGVATASITDPVNLTGDEYRLRFDGTNYTLTNTTTNASSTGPGPAFSIDGVDISISGTPVAGDEFLIAPVAQGANLFDVAISDPLAFAAASPVRTSTSLGNAGSGVIDDAAVSSVANLPLGSNIVLTFNPDALGAGVPGFDVTGIAGGPIAYDPGTDANGVEATLGDISFTLSGIPVNGDSFTIENNVDGSGDNRNALALAELQNERTLNGGTATYQDAYAALLADVAVSTRQASNAAATESALLDQSRAALSSSQGVNLDEEAANLIRYQQAYQAAARVIAVADEVFQTLLNATGR</sequence>
<keyword evidence="11" id="KW-0282">Flagellum</keyword>
<keyword evidence="11" id="KW-0966">Cell projection</keyword>
<evidence type="ECO:0000259" key="8">
    <source>
        <dbReference type="Pfam" id="PF06429"/>
    </source>
</evidence>
<dbReference type="NCBIfam" id="TIGR02492">
    <property type="entry name" value="flgK_ends"/>
    <property type="match status" value="1"/>
</dbReference>
<reference evidence="11 12" key="1">
    <citation type="submission" date="2023-10" db="EMBL/GenBank/DDBJ databases">
        <title>Two novel species belonging to the OM43/NOR5 clade.</title>
        <authorList>
            <person name="Park M."/>
        </authorList>
    </citation>
    <scope>NUCLEOTIDE SEQUENCE [LARGE SCALE GENOMIC DNA]</scope>
    <source>
        <strain evidence="11 12">IMCC45268</strain>
    </source>
</reference>
<feature type="domain" description="Flagellar basal-body/hook protein C-terminal" evidence="8">
    <location>
        <begin position="597"/>
        <end position="634"/>
    </location>
</feature>
<dbReference type="Pfam" id="PF22638">
    <property type="entry name" value="FlgK_D1"/>
    <property type="match status" value="1"/>
</dbReference>
<dbReference type="InterPro" id="IPR053927">
    <property type="entry name" value="FlgK_helical"/>
</dbReference>
<evidence type="ECO:0000256" key="1">
    <source>
        <dbReference type="ARBA" id="ARBA00004365"/>
    </source>
</evidence>
<protein>
    <recommendedName>
        <fullName evidence="4">Flagellar hook-associated protein 1</fullName>
    </recommendedName>
</protein>
<dbReference type="Pfam" id="PF00460">
    <property type="entry name" value="Flg_bb_rod"/>
    <property type="match status" value="1"/>
</dbReference>
<dbReference type="InterPro" id="IPR049119">
    <property type="entry name" value="FlgK_D2-like"/>
</dbReference>
<keyword evidence="6" id="KW-0975">Bacterial flagellum</keyword>
<evidence type="ECO:0000313" key="12">
    <source>
        <dbReference type="Proteomes" id="UP001626549"/>
    </source>
</evidence>
<organism evidence="11 12">
    <name type="scientific">Congregibacter brevis</name>
    <dbReference type="NCBI Taxonomy" id="3081201"/>
    <lineage>
        <taxon>Bacteria</taxon>
        <taxon>Pseudomonadati</taxon>
        <taxon>Pseudomonadota</taxon>
        <taxon>Gammaproteobacteria</taxon>
        <taxon>Cellvibrionales</taxon>
        <taxon>Halieaceae</taxon>
        <taxon>Congregibacter</taxon>
    </lineage>
</organism>
<evidence type="ECO:0000259" key="10">
    <source>
        <dbReference type="Pfam" id="PF22638"/>
    </source>
</evidence>
<dbReference type="SUPFAM" id="SSF64518">
    <property type="entry name" value="Phase 1 flagellin"/>
    <property type="match status" value="2"/>
</dbReference>
<dbReference type="RefSeq" id="WP_407327328.1">
    <property type="nucleotide sequence ID" value="NZ_CP136865.1"/>
</dbReference>
<keyword evidence="12" id="KW-1185">Reference proteome</keyword>
<dbReference type="InterPro" id="IPR019776">
    <property type="entry name" value="Flagellar_basal_body_rod_CS"/>
</dbReference>
<evidence type="ECO:0000256" key="2">
    <source>
        <dbReference type="ARBA" id="ARBA00004613"/>
    </source>
</evidence>
<evidence type="ECO:0000259" key="7">
    <source>
        <dbReference type="Pfam" id="PF00460"/>
    </source>
</evidence>
<feature type="domain" description="Flagellar basal body rod protein N-terminal" evidence="7">
    <location>
        <begin position="5"/>
        <end position="34"/>
    </location>
</feature>